<keyword evidence="13" id="KW-1185">Reference proteome</keyword>
<dbReference type="Pfam" id="PF00957">
    <property type="entry name" value="Synaptobrevin"/>
    <property type="match status" value="1"/>
</dbReference>
<dbReference type="GO" id="GO:0016192">
    <property type="term" value="P:vesicle-mediated transport"/>
    <property type="evidence" value="ECO:0007669"/>
    <property type="project" value="InterPro"/>
</dbReference>
<dbReference type="InterPro" id="IPR016444">
    <property type="entry name" value="Synaptobrevin/VAMP"/>
</dbReference>
<name>A0A9W8CKN1_9FUNG</name>
<feature type="compositionally biased region" description="Low complexity" evidence="9">
    <location>
        <begin position="40"/>
        <end position="54"/>
    </location>
</feature>
<keyword evidence="2" id="KW-0813">Transport</keyword>
<evidence type="ECO:0000256" key="10">
    <source>
        <dbReference type="SAM" id="Phobius"/>
    </source>
</evidence>
<evidence type="ECO:0000256" key="8">
    <source>
        <dbReference type="PROSITE-ProRule" id="PRU00290"/>
    </source>
</evidence>
<evidence type="ECO:0000256" key="6">
    <source>
        <dbReference type="ARBA" id="ARBA00023136"/>
    </source>
</evidence>
<evidence type="ECO:0000256" key="4">
    <source>
        <dbReference type="ARBA" id="ARBA00022927"/>
    </source>
</evidence>
<keyword evidence="4" id="KW-0653">Protein transport</keyword>
<comment type="similarity">
    <text evidence="1">Belongs to the synaptobrevin family.</text>
</comment>
<feature type="transmembrane region" description="Helical" evidence="10">
    <location>
        <begin position="134"/>
        <end position="155"/>
    </location>
</feature>
<evidence type="ECO:0000256" key="2">
    <source>
        <dbReference type="ARBA" id="ARBA00022448"/>
    </source>
</evidence>
<dbReference type="GO" id="GO:0005737">
    <property type="term" value="C:cytoplasm"/>
    <property type="evidence" value="ECO:0007669"/>
    <property type="project" value="UniProtKB-ARBA"/>
</dbReference>
<sequence length="158" mass="17823">MLLRAVLNARGNLLLMSDFYAHNAAGYSFSSNDFGAANNNARNNYPPANNYPSDDNNHSGSGGTTEKHKKASDIQQQVDEVVDIMNENVKKVVERQERLNNLGDRTEDLRNTSAMFRKEAKTAHRNMWWQNKRLTIIISIIVIIIIVVIVVPLVVTKK</sequence>
<evidence type="ECO:0000256" key="3">
    <source>
        <dbReference type="ARBA" id="ARBA00022692"/>
    </source>
</evidence>
<dbReference type="EMBL" id="JANBOH010000036">
    <property type="protein sequence ID" value="KAJ1647195.1"/>
    <property type="molecule type" value="Genomic_DNA"/>
</dbReference>
<comment type="caution">
    <text evidence="12">The sequence shown here is derived from an EMBL/GenBank/DDBJ whole genome shotgun (WGS) entry which is preliminary data.</text>
</comment>
<evidence type="ECO:0000256" key="7">
    <source>
        <dbReference type="ARBA" id="ARBA00046280"/>
    </source>
</evidence>
<keyword evidence="8" id="KW-0175">Coiled coil</keyword>
<evidence type="ECO:0000259" key="11">
    <source>
        <dbReference type="PROSITE" id="PS50892"/>
    </source>
</evidence>
<organism evidence="12 13">
    <name type="scientific">Coemansia asiatica</name>
    <dbReference type="NCBI Taxonomy" id="1052880"/>
    <lineage>
        <taxon>Eukaryota</taxon>
        <taxon>Fungi</taxon>
        <taxon>Fungi incertae sedis</taxon>
        <taxon>Zoopagomycota</taxon>
        <taxon>Kickxellomycotina</taxon>
        <taxon>Kickxellomycetes</taxon>
        <taxon>Kickxellales</taxon>
        <taxon>Kickxellaceae</taxon>
        <taxon>Coemansia</taxon>
    </lineage>
</organism>
<dbReference type="InterPro" id="IPR001388">
    <property type="entry name" value="Synaptobrevin-like"/>
</dbReference>
<proteinExistence type="inferred from homology"/>
<evidence type="ECO:0000256" key="9">
    <source>
        <dbReference type="SAM" id="MobiDB-lite"/>
    </source>
</evidence>
<dbReference type="SUPFAM" id="SSF58038">
    <property type="entry name" value="SNARE fusion complex"/>
    <property type="match status" value="1"/>
</dbReference>
<feature type="domain" description="V-SNARE coiled-coil homology" evidence="11">
    <location>
        <begin position="70"/>
        <end position="130"/>
    </location>
</feature>
<evidence type="ECO:0000256" key="1">
    <source>
        <dbReference type="ARBA" id="ARBA00008025"/>
    </source>
</evidence>
<dbReference type="GO" id="GO:0016020">
    <property type="term" value="C:membrane"/>
    <property type="evidence" value="ECO:0007669"/>
    <property type="project" value="InterPro"/>
</dbReference>
<dbReference type="GO" id="GO:0015031">
    <property type="term" value="P:protein transport"/>
    <property type="evidence" value="ECO:0007669"/>
    <property type="project" value="UniProtKB-KW"/>
</dbReference>
<keyword evidence="5 10" id="KW-1133">Transmembrane helix</keyword>
<comment type="subcellular location">
    <subcellularLocation>
        <location evidence="7">Endomembrane system</location>
        <topology evidence="7">Single-pass type IV membrane protein</topology>
    </subcellularLocation>
</comment>
<dbReference type="GO" id="GO:0012505">
    <property type="term" value="C:endomembrane system"/>
    <property type="evidence" value="ECO:0007669"/>
    <property type="project" value="UniProtKB-SubCell"/>
</dbReference>
<keyword evidence="3 10" id="KW-0812">Transmembrane</keyword>
<evidence type="ECO:0000313" key="12">
    <source>
        <dbReference type="EMBL" id="KAJ1647195.1"/>
    </source>
</evidence>
<dbReference type="PANTHER" id="PTHR45701">
    <property type="entry name" value="SYNAPTOBREVIN FAMILY MEMBER"/>
    <property type="match status" value="1"/>
</dbReference>
<gene>
    <name evidence="12" type="primary">VAMP4</name>
    <name evidence="12" type="ORF">LPJ64_001380</name>
</gene>
<dbReference type="PRINTS" id="PR00219">
    <property type="entry name" value="SYNAPTOBREVN"/>
</dbReference>
<dbReference type="InterPro" id="IPR042855">
    <property type="entry name" value="V_SNARE_CC"/>
</dbReference>
<protein>
    <submittedName>
        <fullName evidence="12">Vesicle-associated membrane protein 4</fullName>
    </submittedName>
</protein>
<dbReference type="Proteomes" id="UP001145021">
    <property type="component" value="Unassembled WGS sequence"/>
</dbReference>
<dbReference type="PROSITE" id="PS50892">
    <property type="entry name" value="V_SNARE"/>
    <property type="match status" value="1"/>
</dbReference>
<accession>A0A9W8CKN1</accession>
<keyword evidence="6 10" id="KW-0472">Membrane</keyword>
<evidence type="ECO:0000256" key="5">
    <source>
        <dbReference type="ARBA" id="ARBA00022989"/>
    </source>
</evidence>
<feature type="region of interest" description="Disordered" evidence="9">
    <location>
        <begin position="40"/>
        <end position="73"/>
    </location>
</feature>
<evidence type="ECO:0000313" key="13">
    <source>
        <dbReference type="Proteomes" id="UP001145021"/>
    </source>
</evidence>
<reference evidence="12" key="1">
    <citation type="submission" date="2022-07" db="EMBL/GenBank/DDBJ databases">
        <title>Phylogenomic reconstructions and comparative analyses of Kickxellomycotina fungi.</title>
        <authorList>
            <person name="Reynolds N.K."/>
            <person name="Stajich J.E."/>
            <person name="Barry K."/>
            <person name="Grigoriev I.V."/>
            <person name="Crous P."/>
            <person name="Smith M.E."/>
        </authorList>
    </citation>
    <scope>NUCLEOTIDE SEQUENCE</scope>
    <source>
        <strain evidence="12">NBRC 105413</strain>
    </source>
</reference>
<dbReference type="AlphaFoldDB" id="A0A9W8CKN1"/>
<dbReference type="Gene3D" id="1.20.5.110">
    <property type="match status" value="1"/>
</dbReference>
<dbReference type="FunFam" id="1.20.5.110:FF:000004">
    <property type="entry name" value="Vesicle-associated membrane protein 7"/>
    <property type="match status" value="1"/>
</dbReference>